<feature type="domain" description="Metallo-beta-lactamase" evidence="9">
    <location>
        <begin position="18"/>
        <end position="74"/>
    </location>
</feature>
<dbReference type="STRING" id="105785.A0A2J7RE96"/>
<dbReference type="InterPro" id="IPR036866">
    <property type="entry name" value="RibonucZ/Hydroxyglut_hydro"/>
</dbReference>
<keyword evidence="7" id="KW-0378">Hydrolase</keyword>
<evidence type="ECO:0000313" key="11">
    <source>
        <dbReference type="EMBL" id="PNF39150.1"/>
    </source>
</evidence>
<dbReference type="InterPro" id="IPR001279">
    <property type="entry name" value="Metallo-B-lactamas"/>
</dbReference>
<dbReference type="HAMAP" id="MF_01818">
    <property type="entry name" value="RNase_Z_BN"/>
    <property type="match status" value="1"/>
</dbReference>
<sequence length="362" mass="39876">MQIICLGTASCYPTSSRSVSCTAIRFEDGSVWIFDCGEGSQVQLQKSPLRPSRITKVFITHLHGDHLFGLPGLMCTLGNMVPDRSDFTLEIYGPQGLRKFVRDTLILSRSALTYEYVVHELIPVAEQYPEDWNTWPADNLATGSLHPQEKQGKDINATCDLTWNVFDGQSVCVKAGAVMHSIPSFGFVITEQDEPGKLDADHLRVLGVPPGPLYARIKKGEAVTLPSGKTLDPLDVLGPPKRGRRVTILGDTSDSFKMVDLAQSSDVVLHEATLENCMEEKAIDMGHSTPKMAAQYAERIGARVLILCHFSQRYKTVPVNDTDLCVDVLLKEAQQELTVRGCPCTVILAEDLMEFTVPRPSS</sequence>
<protein>
    <submittedName>
        <fullName evidence="11">Zinc phosphodiesterase ELAC protein 1</fullName>
    </submittedName>
</protein>
<comment type="caution">
    <text evidence="11">The sequence shown here is derived from an EMBL/GenBank/DDBJ whole genome shotgun (WGS) entry which is preliminary data.</text>
</comment>
<keyword evidence="4" id="KW-0540">Nuclease</keyword>
<dbReference type="GO" id="GO:0046872">
    <property type="term" value="F:metal ion binding"/>
    <property type="evidence" value="ECO:0007669"/>
    <property type="project" value="UniProtKB-KW"/>
</dbReference>
<dbReference type="AlphaFoldDB" id="A0A2J7RE96"/>
<dbReference type="OrthoDB" id="527344at2759"/>
<organism evidence="11 12">
    <name type="scientific">Cryptotermes secundus</name>
    <dbReference type="NCBI Taxonomy" id="105785"/>
    <lineage>
        <taxon>Eukaryota</taxon>
        <taxon>Metazoa</taxon>
        <taxon>Ecdysozoa</taxon>
        <taxon>Arthropoda</taxon>
        <taxon>Hexapoda</taxon>
        <taxon>Insecta</taxon>
        <taxon>Pterygota</taxon>
        <taxon>Neoptera</taxon>
        <taxon>Polyneoptera</taxon>
        <taxon>Dictyoptera</taxon>
        <taxon>Blattodea</taxon>
        <taxon>Blattoidea</taxon>
        <taxon>Termitoidae</taxon>
        <taxon>Kalotermitidae</taxon>
        <taxon>Cryptotermitinae</taxon>
        <taxon>Cryptotermes</taxon>
    </lineage>
</organism>
<dbReference type="CDD" id="cd07717">
    <property type="entry name" value="RNaseZ_ZiPD-like_MBL-fold"/>
    <property type="match status" value="1"/>
</dbReference>
<evidence type="ECO:0000256" key="8">
    <source>
        <dbReference type="ARBA" id="ARBA00022833"/>
    </source>
</evidence>
<evidence type="ECO:0000256" key="1">
    <source>
        <dbReference type="ARBA" id="ARBA00001947"/>
    </source>
</evidence>
<proteinExistence type="inferred from homology"/>
<gene>
    <name evidence="11" type="primary">ELAC1_2</name>
    <name evidence="11" type="ORF">B7P43_G01353</name>
</gene>
<keyword evidence="12" id="KW-1185">Reference proteome</keyword>
<dbReference type="InterPro" id="IPR013471">
    <property type="entry name" value="RNase_Z/BN"/>
</dbReference>
<evidence type="ECO:0000259" key="10">
    <source>
        <dbReference type="Pfam" id="PF12706"/>
    </source>
</evidence>
<evidence type="ECO:0000256" key="3">
    <source>
        <dbReference type="ARBA" id="ARBA00022694"/>
    </source>
</evidence>
<dbReference type="EMBL" id="NEVH01005277">
    <property type="protein sequence ID" value="PNF39150.1"/>
    <property type="molecule type" value="Genomic_DNA"/>
</dbReference>
<feature type="domain" description="Metallo-beta-lactamase" evidence="10">
    <location>
        <begin position="241"/>
        <end position="310"/>
    </location>
</feature>
<dbReference type="Proteomes" id="UP000235965">
    <property type="component" value="Unassembled WGS sequence"/>
</dbReference>
<dbReference type="PROSITE" id="PS51300">
    <property type="entry name" value="NIRD"/>
    <property type="match status" value="1"/>
</dbReference>
<dbReference type="PANTHER" id="PTHR46018">
    <property type="entry name" value="ZINC PHOSPHODIESTERASE ELAC PROTEIN 1"/>
    <property type="match status" value="1"/>
</dbReference>
<evidence type="ECO:0000256" key="7">
    <source>
        <dbReference type="ARBA" id="ARBA00022801"/>
    </source>
</evidence>
<reference evidence="11 12" key="1">
    <citation type="submission" date="2017-12" db="EMBL/GenBank/DDBJ databases">
        <title>Hemimetabolous genomes reveal molecular basis of termite eusociality.</title>
        <authorList>
            <person name="Harrison M.C."/>
            <person name="Jongepier E."/>
            <person name="Robertson H.M."/>
            <person name="Arning N."/>
            <person name="Bitard-Feildel T."/>
            <person name="Chao H."/>
            <person name="Childers C.P."/>
            <person name="Dinh H."/>
            <person name="Doddapaneni H."/>
            <person name="Dugan S."/>
            <person name="Gowin J."/>
            <person name="Greiner C."/>
            <person name="Han Y."/>
            <person name="Hu H."/>
            <person name="Hughes D.S.T."/>
            <person name="Huylmans A.-K."/>
            <person name="Kemena C."/>
            <person name="Kremer L.P.M."/>
            <person name="Lee S.L."/>
            <person name="Lopez-Ezquerra A."/>
            <person name="Mallet L."/>
            <person name="Monroy-Kuhn J.M."/>
            <person name="Moser A."/>
            <person name="Murali S.C."/>
            <person name="Muzny D.M."/>
            <person name="Otani S."/>
            <person name="Piulachs M.-D."/>
            <person name="Poelchau M."/>
            <person name="Qu J."/>
            <person name="Schaub F."/>
            <person name="Wada-Katsumata A."/>
            <person name="Worley K.C."/>
            <person name="Xie Q."/>
            <person name="Ylla G."/>
            <person name="Poulsen M."/>
            <person name="Gibbs R.A."/>
            <person name="Schal C."/>
            <person name="Richards S."/>
            <person name="Belles X."/>
            <person name="Korb J."/>
            <person name="Bornberg-Bauer E."/>
        </authorList>
    </citation>
    <scope>NUCLEOTIDE SEQUENCE [LARGE SCALE GENOMIC DNA]</scope>
    <source>
        <tissue evidence="11">Whole body</tissue>
    </source>
</reference>
<accession>A0A2J7RE96</accession>
<name>A0A2J7RE96_9NEOP</name>
<dbReference type="Pfam" id="PF00753">
    <property type="entry name" value="Lactamase_B"/>
    <property type="match status" value="1"/>
</dbReference>
<dbReference type="Pfam" id="PF12706">
    <property type="entry name" value="Lactamase_B_2"/>
    <property type="match status" value="1"/>
</dbReference>
<dbReference type="EMBL" id="NEVH01005277">
    <property type="protein sequence ID" value="PNF39151.1"/>
    <property type="molecule type" value="Genomic_DNA"/>
</dbReference>
<evidence type="ECO:0000259" key="9">
    <source>
        <dbReference type="Pfam" id="PF00753"/>
    </source>
</evidence>
<comment type="subunit">
    <text evidence="2">Homodimer.</text>
</comment>
<dbReference type="EMBL" id="NEVH01005277">
    <property type="protein sequence ID" value="PNF39152.1"/>
    <property type="molecule type" value="Genomic_DNA"/>
</dbReference>
<dbReference type="PANTHER" id="PTHR46018:SF2">
    <property type="entry name" value="ZINC PHOSPHODIESTERASE ELAC PROTEIN 1"/>
    <property type="match status" value="1"/>
</dbReference>
<dbReference type="InParanoid" id="A0A2J7RE96"/>
<dbReference type="Gene3D" id="3.60.15.10">
    <property type="entry name" value="Ribonuclease Z/Hydroxyacylglutathione hydrolase-like"/>
    <property type="match status" value="1"/>
</dbReference>
<dbReference type="SUPFAM" id="SSF56281">
    <property type="entry name" value="Metallo-hydrolase/oxidoreductase"/>
    <property type="match status" value="1"/>
</dbReference>
<keyword evidence="3" id="KW-0819">tRNA processing</keyword>
<comment type="cofactor">
    <cofactor evidence="1">
        <name>Zn(2+)</name>
        <dbReference type="ChEBI" id="CHEBI:29105"/>
    </cofactor>
</comment>
<keyword evidence="5" id="KW-0479">Metal-binding</keyword>
<evidence type="ECO:0000256" key="2">
    <source>
        <dbReference type="ARBA" id="ARBA00011738"/>
    </source>
</evidence>
<evidence type="ECO:0000256" key="5">
    <source>
        <dbReference type="ARBA" id="ARBA00022723"/>
    </source>
</evidence>
<evidence type="ECO:0000256" key="6">
    <source>
        <dbReference type="ARBA" id="ARBA00022759"/>
    </source>
</evidence>
<dbReference type="GO" id="GO:0042781">
    <property type="term" value="F:3'-tRNA processing endoribonuclease activity"/>
    <property type="evidence" value="ECO:0007669"/>
    <property type="project" value="TreeGrafter"/>
</dbReference>
<evidence type="ECO:0000313" key="12">
    <source>
        <dbReference type="Proteomes" id="UP000235965"/>
    </source>
</evidence>
<dbReference type="GO" id="GO:0005634">
    <property type="term" value="C:nucleus"/>
    <property type="evidence" value="ECO:0007669"/>
    <property type="project" value="TreeGrafter"/>
</dbReference>
<keyword evidence="8" id="KW-0862">Zinc</keyword>
<keyword evidence="6" id="KW-0255">Endonuclease</keyword>
<evidence type="ECO:0000256" key="4">
    <source>
        <dbReference type="ARBA" id="ARBA00022722"/>
    </source>
</evidence>